<comment type="caution">
    <text evidence="1">The sequence shown here is derived from an EMBL/GenBank/DDBJ whole genome shotgun (WGS) entry which is preliminary data.</text>
</comment>
<sequence>TLPAPVTSVYATAPATPSPVYTDSSDSGVYSNSFSSSGWQNEMLKQVNAVRAKNGRAPLKIDQRMNSMAQKHSDYQNSIKQMTHDDSAGSLGQRCTAVGVNWSGVAENVAWNYPDVTAVMNGWITSKGHFDNLVGDYTIVGFGYTNGYATQTFASA</sequence>
<organism evidence="1 2">
    <name type="scientific">Linderina macrospora</name>
    <dbReference type="NCBI Taxonomy" id="4868"/>
    <lineage>
        <taxon>Eukaryota</taxon>
        <taxon>Fungi</taxon>
        <taxon>Fungi incertae sedis</taxon>
        <taxon>Zoopagomycota</taxon>
        <taxon>Kickxellomycotina</taxon>
        <taxon>Kickxellomycetes</taxon>
        <taxon>Kickxellales</taxon>
        <taxon>Kickxellaceae</taxon>
        <taxon>Linderina</taxon>
    </lineage>
</organism>
<keyword evidence="2" id="KW-1185">Reference proteome</keyword>
<proteinExistence type="predicted"/>
<protein>
    <submittedName>
        <fullName evidence="1">Uncharacterized protein</fullName>
    </submittedName>
</protein>
<reference evidence="1" key="1">
    <citation type="submission" date="2022-07" db="EMBL/GenBank/DDBJ databases">
        <title>Phylogenomic reconstructions and comparative analyses of Kickxellomycotina fungi.</title>
        <authorList>
            <person name="Reynolds N.K."/>
            <person name="Stajich J.E."/>
            <person name="Barry K."/>
            <person name="Grigoriev I.V."/>
            <person name="Crous P."/>
            <person name="Smith M.E."/>
        </authorList>
    </citation>
    <scope>NUCLEOTIDE SEQUENCE</scope>
    <source>
        <strain evidence="1">NRRL 5244</strain>
    </source>
</reference>
<evidence type="ECO:0000313" key="1">
    <source>
        <dbReference type="EMBL" id="KAJ1933596.1"/>
    </source>
</evidence>
<accession>A0ACC1J146</accession>
<gene>
    <name evidence="1" type="ORF">FBU59_005977</name>
</gene>
<feature type="non-terminal residue" evidence="1">
    <location>
        <position position="1"/>
    </location>
</feature>
<name>A0ACC1J146_9FUNG</name>
<evidence type="ECO:0000313" key="2">
    <source>
        <dbReference type="Proteomes" id="UP001150603"/>
    </source>
</evidence>
<dbReference type="Proteomes" id="UP001150603">
    <property type="component" value="Unassembled WGS sequence"/>
</dbReference>
<dbReference type="EMBL" id="JANBPW010005002">
    <property type="protein sequence ID" value="KAJ1933596.1"/>
    <property type="molecule type" value="Genomic_DNA"/>
</dbReference>